<dbReference type="Pfam" id="PF07676">
    <property type="entry name" value="PD40"/>
    <property type="match status" value="4"/>
</dbReference>
<gene>
    <name evidence="2" type="ORF">KB449_29495</name>
</gene>
<comment type="caution">
    <text evidence="2">The sequence shown here is derived from an EMBL/GenBank/DDBJ whole genome shotgun (WGS) entry which is preliminary data.</text>
</comment>
<name>A0ABT6TTJ5_9BACL</name>
<evidence type="ECO:0000313" key="3">
    <source>
        <dbReference type="Proteomes" id="UP001161691"/>
    </source>
</evidence>
<proteinExistence type="inferred from homology"/>
<dbReference type="RefSeq" id="WP_282911770.1">
    <property type="nucleotide sequence ID" value="NZ_JAGRPV010000001.1"/>
</dbReference>
<sequence>MNRLKEPRKLDINPIVSILETVDIQSGERRVLAEFDHLIEAPNWTRDGSRLIYNSQGRLYEYDLAAGSSRAIDSGFAVQCNNDHVLSPDNDRIAVSHHTFEDGQSRIYVLPLQGGHPELVTPMAPSYLHGWSPDGSTLAYCAERDGEYDIYTIPANGGIETQLTDTPGLNDGPEYSPDGRHIWFNSVRSGLMQVWRMNADGSEQVRMTTTEESNNWFPHVSPDGQWVVYIAYRKGDVAPGDHPANKHVELRLMPAAGGESRTLVSLFGGQGTLNVNSWAPDSRTLAFVSYRLAK</sequence>
<dbReference type="PANTHER" id="PTHR36842">
    <property type="entry name" value="PROTEIN TOLB HOMOLOG"/>
    <property type="match status" value="1"/>
</dbReference>
<reference evidence="2" key="1">
    <citation type="submission" date="2023-04" db="EMBL/GenBank/DDBJ databases">
        <title>Comparative genomic analysis of Cohnella hashimotonis sp. nov., isolated from the International Space Station.</title>
        <authorList>
            <person name="Venkateswaran K."/>
            <person name="Simpson A."/>
        </authorList>
    </citation>
    <scope>NUCLEOTIDE SEQUENCE</scope>
    <source>
        <strain evidence="2">F6_2S_P_1</strain>
    </source>
</reference>
<organism evidence="2 3">
    <name type="scientific">Cohnella hashimotonis</name>
    <dbReference type="NCBI Taxonomy" id="2826895"/>
    <lineage>
        <taxon>Bacteria</taxon>
        <taxon>Bacillati</taxon>
        <taxon>Bacillota</taxon>
        <taxon>Bacilli</taxon>
        <taxon>Bacillales</taxon>
        <taxon>Paenibacillaceae</taxon>
        <taxon>Cohnella</taxon>
    </lineage>
</organism>
<evidence type="ECO:0000256" key="1">
    <source>
        <dbReference type="ARBA" id="ARBA00009820"/>
    </source>
</evidence>
<evidence type="ECO:0000313" key="2">
    <source>
        <dbReference type="EMBL" id="MDI4649107.1"/>
    </source>
</evidence>
<dbReference type="InterPro" id="IPR011659">
    <property type="entry name" value="WD40"/>
</dbReference>
<protein>
    <submittedName>
        <fullName evidence="2">Transporter</fullName>
    </submittedName>
</protein>
<dbReference type="EMBL" id="JAGRPV010000001">
    <property type="protein sequence ID" value="MDI4649107.1"/>
    <property type="molecule type" value="Genomic_DNA"/>
</dbReference>
<keyword evidence="3" id="KW-1185">Reference proteome</keyword>
<dbReference type="Proteomes" id="UP001161691">
    <property type="component" value="Unassembled WGS sequence"/>
</dbReference>
<accession>A0ABT6TTJ5</accession>
<dbReference type="PANTHER" id="PTHR36842:SF1">
    <property type="entry name" value="PROTEIN TOLB"/>
    <property type="match status" value="1"/>
</dbReference>
<comment type="similarity">
    <text evidence="1">Belongs to the TolB family.</text>
</comment>
<dbReference type="Gene3D" id="2.120.10.30">
    <property type="entry name" value="TolB, C-terminal domain"/>
    <property type="match status" value="1"/>
</dbReference>
<dbReference type="SUPFAM" id="SSF82171">
    <property type="entry name" value="DPP6 N-terminal domain-like"/>
    <property type="match status" value="1"/>
</dbReference>
<dbReference type="InterPro" id="IPR011042">
    <property type="entry name" value="6-blade_b-propeller_TolB-like"/>
</dbReference>